<evidence type="ECO:0000259" key="1">
    <source>
        <dbReference type="Pfam" id="PF01927"/>
    </source>
</evidence>
<organism evidence="3 4">
    <name type="scientific">Nibribacter ruber</name>
    <dbReference type="NCBI Taxonomy" id="2698458"/>
    <lineage>
        <taxon>Bacteria</taxon>
        <taxon>Pseudomonadati</taxon>
        <taxon>Bacteroidota</taxon>
        <taxon>Cytophagia</taxon>
        <taxon>Cytophagales</taxon>
        <taxon>Hymenobacteraceae</taxon>
        <taxon>Nibribacter</taxon>
    </lineage>
</organism>
<dbReference type="PANTHER" id="PTHR39081:SF1">
    <property type="entry name" value="MUT7-C RNASE DOMAIN-CONTAINING PROTEIN"/>
    <property type="match status" value="1"/>
</dbReference>
<dbReference type="Pfam" id="PF14451">
    <property type="entry name" value="Ub-Mut7C"/>
    <property type="match status" value="1"/>
</dbReference>
<dbReference type="InterPro" id="IPR002782">
    <property type="entry name" value="Mut7-C_RNAse_dom"/>
</dbReference>
<dbReference type="EMBL" id="CP047897">
    <property type="protein sequence ID" value="QHL89322.1"/>
    <property type="molecule type" value="Genomic_DNA"/>
</dbReference>
<name>A0A6P1P4N4_9BACT</name>
<evidence type="ECO:0000313" key="3">
    <source>
        <dbReference type="EMBL" id="QHL89322.1"/>
    </source>
</evidence>
<dbReference type="Pfam" id="PF01927">
    <property type="entry name" value="Mut7-C"/>
    <property type="match status" value="1"/>
</dbReference>
<dbReference type="KEGG" id="nib:GU926_03155"/>
<sequence>MQQEAAFSFKGRLQDFLRKHQQGSSPLAYFFSGRPSVKDAMEALGVPHLEVGLIHLNGRSVSFQEPLTHGALLEVIPVDWKAPSTGSQLQTALPDPLIFLLDVHLGKLARQLRLLGFDAHYATHATDAELADLAQKEQRIVLTRDVGLLKRKAIIWGYWLRSQDPKIQLLEVLAFLRISKISFRPFTRCMACNSLLQKVSKPSVRAHLQQKTERYFDEFYQCTGCQKVYWKGSHYEKMEAFLQELTVLRKDGE</sequence>
<feature type="domain" description="Ubiquitin Mut7-C" evidence="2">
    <location>
        <begin position="4"/>
        <end position="78"/>
    </location>
</feature>
<evidence type="ECO:0008006" key="5">
    <source>
        <dbReference type="Google" id="ProtNLM"/>
    </source>
</evidence>
<protein>
    <recommendedName>
        <fullName evidence="5">Twitching motility protein PilT</fullName>
    </recommendedName>
</protein>
<accession>A0A6P1P4N4</accession>
<gene>
    <name evidence="3" type="ORF">GU926_03155</name>
</gene>
<dbReference type="Proteomes" id="UP000464214">
    <property type="component" value="Chromosome"/>
</dbReference>
<proteinExistence type="predicted"/>
<reference evidence="3 4" key="1">
    <citation type="submission" date="2020-01" db="EMBL/GenBank/DDBJ databases">
        <authorList>
            <person name="Kim M."/>
        </authorList>
    </citation>
    <scope>NUCLEOTIDE SEQUENCE [LARGE SCALE GENOMIC DNA]</scope>
    <source>
        <strain evidence="3 4">BT10</strain>
    </source>
</reference>
<dbReference type="PANTHER" id="PTHR39081">
    <property type="entry name" value="MUT7-C DOMAIN-CONTAINING PROTEIN"/>
    <property type="match status" value="1"/>
</dbReference>
<dbReference type="AlphaFoldDB" id="A0A6P1P4N4"/>
<feature type="domain" description="Mut7-C RNAse" evidence="1">
    <location>
        <begin position="99"/>
        <end position="241"/>
    </location>
</feature>
<evidence type="ECO:0000313" key="4">
    <source>
        <dbReference type="Proteomes" id="UP000464214"/>
    </source>
</evidence>
<evidence type="ECO:0000259" key="2">
    <source>
        <dbReference type="Pfam" id="PF14451"/>
    </source>
</evidence>
<dbReference type="InterPro" id="IPR027798">
    <property type="entry name" value="Ub_Mut7C"/>
</dbReference>
<keyword evidence="4" id="KW-1185">Reference proteome</keyword>